<feature type="transmembrane region" description="Helical" evidence="8">
    <location>
        <begin position="370"/>
        <end position="403"/>
    </location>
</feature>
<feature type="transmembrane region" description="Helical" evidence="8">
    <location>
        <begin position="58"/>
        <end position="76"/>
    </location>
</feature>
<evidence type="ECO:0000313" key="10">
    <source>
        <dbReference type="Proteomes" id="UP000184032"/>
    </source>
</evidence>
<evidence type="ECO:0000256" key="6">
    <source>
        <dbReference type="ARBA" id="ARBA00022989"/>
    </source>
</evidence>
<dbReference type="GO" id="GO:0055085">
    <property type="term" value="P:transmembrane transport"/>
    <property type="evidence" value="ECO:0007669"/>
    <property type="project" value="TreeGrafter"/>
</dbReference>
<evidence type="ECO:0000256" key="1">
    <source>
        <dbReference type="ARBA" id="ARBA00004651"/>
    </source>
</evidence>
<keyword evidence="5 8" id="KW-0812">Transmembrane</keyword>
<feature type="transmembrane region" description="Helical" evidence="8">
    <location>
        <begin position="340"/>
        <end position="358"/>
    </location>
</feature>
<keyword evidence="3" id="KW-0813">Transport</keyword>
<dbReference type="PANTHER" id="PTHR21716:SF53">
    <property type="entry name" value="PERMEASE PERM-RELATED"/>
    <property type="match status" value="1"/>
</dbReference>
<comment type="subcellular location">
    <subcellularLocation>
        <location evidence="1">Cell membrane</location>
        <topology evidence="1">Multi-pass membrane protein</topology>
    </subcellularLocation>
</comment>
<dbReference type="RefSeq" id="WP_083529005.1">
    <property type="nucleotide sequence ID" value="NZ_FQXI01000001.1"/>
</dbReference>
<sequence>MNTISMITPQVSDITPKSLTMIVSALSVILLFLIIYYLINIGNKYIEKNKRLGIDLKLVLKIIVAIIVIFLIRTIFKRYSIVGDTVWSLVAGVILAFVVNPAVSFLEEKKIKRKYGVIIVYFTAILILTILLTIVIPKTIQEVSNLLKSVPEIIEVSGKLLTDFTEKISSMMNPETSTSMFNLDIKKIIGSFEEYLLGSINVFQDRLVDYLKNAASGVYVVFSKMIRLVLVFIFSFYFTVDKDKYKNILIRNIPKKYKSDIFYVSKRINQALLDFVKGRLLMALFVGFATMVYLLVLGVDFAIVIGAITCIADIIPYIGPFLGFVPAVLFAFIESPIKAVWVAIMFLLLQWVENNILAPKLLSDKTGLNPMLILISIIIGGGTFGVFGMILAVPVVSIILILLDYAKMKYNERNSNLV</sequence>
<feature type="transmembrane region" description="Helical" evidence="8">
    <location>
        <begin position="88"/>
        <end position="106"/>
    </location>
</feature>
<name>A0A1M5NN96_9FIRM</name>
<dbReference type="Proteomes" id="UP000184032">
    <property type="component" value="Unassembled WGS sequence"/>
</dbReference>
<evidence type="ECO:0000313" key="9">
    <source>
        <dbReference type="EMBL" id="SHG90968.1"/>
    </source>
</evidence>
<evidence type="ECO:0000256" key="3">
    <source>
        <dbReference type="ARBA" id="ARBA00022448"/>
    </source>
</evidence>
<evidence type="ECO:0000256" key="5">
    <source>
        <dbReference type="ARBA" id="ARBA00022692"/>
    </source>
</evidence>
<keyword evidence="10" id="KW-1185">Reference proteome</keyword>
<dbReference type="PANTHER" id="PTHR21716">
    <property type="entry name" value="TRANSMEMBRANE PROTEIN"/>
    <property type="match status" value="1"/>
</dbReference>
<feature type="transmembrane region" description="Helical" evidence="8">
    <location>
        <begin position="217"/>
        <end position="240"/>
    </location>
</feature>
<evidence type="ECO:0000256" key="8">
    <source>
        <dbReference type="SAM" id="Phobius"/>
    </source>
</evidence>
<keyword evidence="6 8" id="KW-1133">Transmembrane helix</keyword>
<evidence type="ECO:0000256" key="7">
    <source>
        <dbReference type="ARBA" id="ARBA00023136"/>
    </source>
</evidence>
<dbReference type="EMBL" id="FQXI01000001">
    <property type="protein sequence ID" value="SHG90968.1"/>
    <property type="molecule type" value="Genomic_DNA"/>
</dbReference>
<dbReference type="STRING" id="1120995.SAMN02745245_00009"/>
<accession>A0A1M5NN96</accession>
<dbReference type="Pfam" id="PF01594">
    <property type="entry name" value="AI-2E_transport"/>
    <property type="match status" value="1"/>
</dbReference>
<dbReference type="GO" id="GO:0005886">
    <property type="term" value="C:plasma membrane"/>
    <property type="evidence" value="ECO:0007669"/>
    <property type="project" value="UniProtKB-SubCell"/>
</dbReference>
<keyword evidence="7 8" id="KW-0472">Membrane</keyword>
<gene>
    <name evidence="9" type="ORF">SAMN02745245_00009</name>
</gene>
<proteinExistence type="inferred from homology"/>
<feature type="transmembrane region" description="Helical" evidence="8">
    <location>
        <begin position="118"/>
        <end position="136"/>
    </location>
</feature>
<evidence type="ECO:0000256" key="2">
    <source>
        <dbReference type="ARBA" id="ARBA00009773"/>
    </source>
</evidence>
<feature type="transmembrane region" description="Helical" evidence="8">
    <location>
        <begin position="20"/>
        <end position="38"/>
    </location>
</feature>
<keyword evidence="4" id="KW-1003">Cell membrane</keyword>
<dbReference type="InterPro" id="IPR002549">
    <property type="entry name" value="AI-2E-like"/>
</dbReference>
<organism evidence="9 10">
    <name type="scientific">Anaerosphaera aminiphila DSM 21120</name>
    <dbReference type="NCBI Taxonomy" id="1120995"/>
    <lineage>
        <taxon>Bacteria</taxon>
        <taxon>Bacillati</taxon>
        <taxon>Bacillota</taxon>
        <taxon>Tissierellia</taxon>
        <taxon>Tissierellales</taxon>
        <taxon>Peptoniphilaceae</taxon>
        <taxon>Anaerosphaera</taxon>
    </lineage>
</organism>
<feature type="transmembrane region" description="Helical" evidence="8">
    <location>
        <begin position="280"/>
        <end position="308"/>
    </location>
</feature>
<dbReference type="AlphaFoldDB" id="A0A1M5NN96"/>
<reference evidence="9 10" key="1">
    <citation type="submission" date="2016-11" db="EMBL/GenBank/DDBJ databases">
        <authorList>
            <person name="Jaros S."/>
            <person name="Januszkiewicz K."/>
            <person name="Wedrychowicz H."/>
        </authorList>
    </citation>
    <scope>NUCLEOTIDE SEQUENCE [LARGE SCALE GENOMIC DNA]</scope>
    <source>
        <strain evidence="9 10">DSM 21120</strain>
    </source>
</reference>
<comment type="similarity">
    <text evidence="2">Belongs to the autoinducer-2 exporter (AI-2E) (TC 2.A.86) family.</text>
</comment>
<evidence type="ECO:0000256" key="4">
    <source>
        <dbReference type="ARBA" id="ARBA00022475"/>
    </source>
</evidence>
<protein>
    <submittedName>
        <fullName evidence="9">Predicted PurR-regulated permease PerM</fullName>
    </submittedName>
</protein>